<organism evidence="2 3">
    <name type="scientific">Scytalidium lignicola</name>
    <name type="common">Hyphomycete</name>
    <dbReference type="NCBI Taxonomy" id="5539"/>
    <lineage>
        <taxon>Eukaryota</taxon>
        <taxon>Fungi</taxon>
        <taxon>Dikarya</taxon>
        <taxon>Ascomycota</taxon>
        <taxon>Pezizomycotina</taxon>
        <taxon>Leotiomycetes</taxon>
        <taxon>Leotiomycetes incertae sedis</taxon>
        <taxon>Scytalidium</taxon>
    </lineage>
</organism>
<name>A0A3E2HJI4_SCYLI</name>
<feature type="non-terminal residue" evidence="2">
    <location>
        <position position="1"/>
    </location>
</feature>
<gene>
    <name evidence="2" type="ORF">B7463_g2809</name>
</gene>
<comment type="caution">
    <text evidence="2">The sequence shown here is derived from an EMBL/GenBank/DDBJ whole genome shotgun (WGS) entry which is preliminary data.</text>
</comment>
<feature type="region of interest" description="Disordered" evidence="1">
    <location>
        <begin position="1"/>
        <end position="76"/>
    </location>
</feature>
<dbReference type="Proteomes" id="UP000258309">
    <property type="component" value="Unassembled WGS sequence"/>
</dbReference>
<reference evidence="2 3" key="1">
    <citation type="submission" date="2018-05" db="EMBL/GenBank/DDBJ databases">
        <title>Draft genome sequence of Scytalidium lignicola DSM 105466, a ubiquitous saprotrophic fungus.</title>
        <authorList>
            <person name="Buettner E."/>
            <person name="Gebauer A.M."/>
            <person name="Hofrichter M."/>
            <person name="Liers C."/>
            <person name="Kellner H."/>
        </authorList>
    </citation>
    <scope>NUCLEOTIDE SEQUENCE [LARGE SCALE GENOMIC DNA]</scope>
    <source>
        <strain evidence="2 3">DSM 105466</strain>
    </source>
</reference>
<feature type="non-terminal residue" evidence="2">
    <location>
        <position position="76"/>
    </location>
</feature>
<sequence>MAGPQNDGDKPIETGQYKPGSTNDPTSGHHQSETKGGNIGVRAHEGNLGPAIPDNMNIQQEGTKEERRAKAQALNK</sequence>
<feature type="compositionally biased region" description="Polar residues" evidence="1">
    <location>
        <begin position="19"/>
        <end position="29"/>
    </location>
</feature>
<evidence type="ECO:0000313" key="3">
    <source>
        <dbReference type="Proteomes" id="UP000258309"/>
    </source>
</evidence>
<accession>A0A3E2HJI4</accession>
<protein>
    <submittedName>
        <fullName evidence="2">Uncharacterized protein</fullName>
    </submittedName>
</protein>
<evidence type="ECO:0000313" key="2">
    <source>
        <dbReference type="EMBL" id="RFU33568.1"/>
    </source>
</evidence>
<evidence type="ECO:0000256" key="1">
    <source>
        <dbReference type="SAM" id="MobiDB-lite"/>
    </source>
</evidence>
<dbReference type="EMBL" id="NCSJ02000034">
    <property type="protein sequence ID" value="RFU33568.1"/>
    <property type="molecule type" value="Genomic_DNA"/>
</dbReference>
<keyword evidence="3" id="KW-1185">Reference proteome</keyword>
<proteinExistence type="predicted"/>
<dbReference type="OrthoDB" id="2532734at2759"/>
<dbReference type="AlphaFoldDB" id="A0A3E2HJI4"/>